<dbReference type="InterPro" id="IPR012340">
    <property type="entry name" value="NA-bd_OB-fold"/>
</dbReference>
<dbReference type="InterPro" id="IPR032501">
    <property type="entry name" value="Prot_ATP_ID_OB_2nd"/>
</dbReference>
<evidence type="ECO:0000259" key="7">
    <source>
        <dbReference type="SMART" id="SM00382"/>
    </source>
</evidence>
<keyword evidence="6" id="KW-0647">Proteasome</keyword>
<dbReference type="InterPro" id="IPR003593">
    <property type="entry name" value="AAA+_ATPase"/>
</dbReference>
<sequence>MEHAMLERREEAARLETAELRSLARSLEELYSHATTGRADIVAQLLEVIDDEDRRAVVSLGDDRALCVPVLGAVDRALLTPGANVALRDSARAPTLLDVLPARDAAWASPLVSESPSVTYADVAGCEQQKRELPEAIELPLTHPELFASAGIDPPRGVLLHGPPGTGKTMLARAMAHHVSSSSSGARASATFIAVSGSELVHCHGGEGPRMVRDLFRTARARAPAVVFFDEVDAIALSRADSDSAADREVHRILIELLAQMDGFDQSASVSVIMATNRDPDELDAALLRPGRVDRKVEFTLPGRKDKRLMYAKCTSGMSLGDGVDYLDHLAARDDGMSAAEVDAVCREAGMCAVRARRSVVTREDFQEGYRKVAANVVRGADQFYFYS</sequence>
<dbReference type="InterPro" id="IPR003959">
    <property type="entry name" value="ATPase_AAA_core"/>
</dbReference>
<evidence type="ECO:0000313" key="10">
    <source>
        <dbReference type="Proteomes" id="UP000008810"/>
    </source>
</evidence>
<dbReference type="Gene3D" id="3.40.50.300">
    <property type="entry name" value="P-loop containing nucleotide triphosphate hydrolases"/>
    <property type="match status" value="1"/>
</dbReference>
<dbReference type="GO" id="GO:0043161">
    <property type="term" value="P:proteasome-mediated ubiquitin-dependent protein catabolic process"/>
    <property type="evidence" value="ECO:0000318"/>
    <property type="project" value="GO_Central"/>
</dbReference>
<dbReference type="GO" id="GO:0008540">
    <property type="term" value="C:proteasome regulatory particle, base subcomplex"/>
    <property type="evidence" value="ECO:0000318"/>
    <property type="project" value="GO_Central"/>
</dbReference>
<evidence type="ECO:0000256" key="3">
    <source>
        <dbReference type="ARBA" id="ARBA00022490"/>
    </source>
</evidence>
<evidence type="ECO:0000313" key="9">
    <source>
        <dbReference type="EnsemblPlants" id="PNT65156"/>
    </source>
</evidence>
<dbReference type="FunFam" id="3.40.50.300:FF:000033">
    <property type="entry name" value="26S protease regulatory subunit 6B"/>
    <property type="match status" value="1"/>
</dbReference>
<dbReference type="SMART" id="SM00382">
    <property type="entry name" value="AAA"/>
    <property type="match status" value="1"/>
</dbReference>
<evidence type="ECO:0000256" key="6">
    <source>
        <dbReference type="ARBA" id="ARBA00022942"/>
    </source>
</evidence>
<dbReference type="OrthoDB" id="656954at2759"/>
<dbReference type="Proteomes" id="UP000008810">
    <property type="component" value="Chromosome 4"/>
</dbReference>
<dbReference type="GO" id="GO:0005737">
    <property type="term" value="C:cytoplasm"/>
    <property type="evidence" value="ECO:0007669"/>
    <property type="project" value="UniProtKB-SubCell"/>
</dbReference>
<comment type="similarity">
    <text evidence="2">Belongs to the AAA ATPase family.</text>
</comment>
<dbReference type="InParanoid" id="A0A2K2CSZ5"/>
<dbReference type="GO" id="GO:0016887">
    <property type="term" value="F:ATP hydrolysis activity"/>
    <property type="evidence" value="ECO:0007669"/>
    <property type="project" value="InterPro"/>
</dbReference>
<evidence type="ECO:0000256" key="2">
    <source>
        <dbReference type="ARBA" id="ARBA00006914"/>
    </source>
</evidence>
<evidence type="ECO:0000313" key="8">
    <source>
        <dbReference type="EMBL" id="PNT65156.1"/>
    </source>
</evidence>
<dbReference type="PANTHER" id="PTHR23073">
    <property type="entry name" value="26S PROTEASOME REGULATORY SUBUNIT"/>
    <property type="match status" value="1"/>
</dbReference>
<dbReference type="SUPFAM" id="SSF52540">
    <property type="entry name" value="P-loop containing nucleoside triphosphate hydrolases"/>
    <property type="match status" value="1"/>
</dbReference>
<gene>
    <name evidence="8" type="ORF">BRADI_4g37940v3</name>
</gene>
<evidence type="ECO:0000256" key="1">
    <source>
        <dbReference type="ARBA" id="ARBA00004496"/>
    </source>
</evidence>
<protein>
    <recommendedName>
        <fullName evidence="7">AAA+ ATPase domain-containing protein</fullName>
    </recommendedName>
</protein>
<dbReference type="AlphaFoldDB" id="A0A2K2CSZ5"/>
<keyword evidence="5" id="KW-0067">ATP-binding</keyword>
<dbReference type="Gene3D" id="2.40.50.140">
    <property type="entry name" value="Nucleic acid-binding proteins"/>
    <property type="match status" value="1"/>
</dbReference>
<dbReference type="GO" id="GO:0036402">
    <property type="term" value="F:proteasome-activating activity"/>
    <property type="evidence" value="ECO:0000318"/>
    <property type="project" value="GO_Central"/>
</dbReference>
<keyword evidence="3" id="KW-0963">Cytoplasm</keyword>
<reference evidence="8 9" key="1">
    <citation type="journal article" date="2010" name="Nature">
        <title>Genome sequencing and analysis of the model grass Brachypodium distachyon.</title>
        <authorList>
            <consortium name="International Brachypodium Initiative"/>
        </authorList>
    </citation>
    <scope>NUCLEOTIDE SEQUENCE [LARGE SCALE GENOMIC DNA]</scope>
    <source>
        <strain evidence="8 9">Bd21</strain>
    </source>
</reference>
<dbReference type="InterPro" id="IPR041569">
    <property type="entry name" value="AAA_lid_3"/>
</dbReference>
<dbReference type="Gramene" id="PNT65156">
    <property type="protein sequence ID" value="PNT65156"/>
    <property type="gene ID" value="BRADI_4g37940v3"/>
</dbReference>
<reference evidence="9" key="3">
    <citation type="submission" date="2018-08" db="UniProtKB">
        <authorList>
            <consortium name="EnsemblPlants"/>
        </authorList>
    </citation>
    <scope>IDENTIFICATION</scope>
    <source>
        <strain evidence="9">cv. Bd21</strain>
    </source>
</reference>
<evidence type="ECO:0000256" key="4">
    <source>
        <dbReference type="ARBA" id="ARBA00022741"/>
    </source>
</evidence>
<proteinExistence type="inferred from homology"/>
<dbReference type="Pfam" id="PF17862">
    <property type="entry name" value="AAA_lid_3"/>
    <property type="match status" value="1"/>
</dbReference>
<comment type="subcellular location">
    <subcellularLocation>
        <location evidence="1">Cytoplasm</location>
    </subcellularLocation>
</comment>
<dbReference type="Gene3D" id="1.10.8.60">
    <property type="match status" value="1"/>
</dbReference>
<feature type="domain" description="AAA+ ATPase" evidence="7">
    <location>
        <begin position="154"/>
        <end position="303"/>
    </location>
</feature>
<dbReference type="EnsemblPlants" id="PNT65156">
    <property type="protein sequence ID" value="PNT65156"/>
    <property type="gene ID" value="BRADI_4g37940v3"/>
</dbReference>
<dbReference type="STRING" id="15368.A0A2K2CSZ5"/>
<keyword evidence="4" id="KW-0547">Nucleotide-binding</keyword>
<dbReference type="Pfam" id="PF16450">
    <property type="entry name" value="Prot_ATP_ID_OB_C"/>
    <property type="match status" value="1"/>
</dbReference>
<keyword evidence="10" id="KW-1185">Reference proteome</keyword>
<reference evidence="8" key="2">
    <citation type="submission" date="2017-06" db="EMBL/GenBank/DDBJ databases">
        <title>WGS assembly of Brachypodium distachyon.</title>
        <authorList>
            <consortium name="The International Brachypodium Initiative"/>
            <person name="Lucas S."/>
            <person name="Harmon-Smith M."/>
            <person name="Lail K."/>
            <person name="Tice H."/>
            <person name="Grimwood J."/>
            <person name="Bruce D."/>
            <person name="Barry K."/>
            <person name="Shu S."/>
            <person name="Lindquist E."/>
            <person name="Wang M."/>
            <person name="Pitluck S."/>
            <person name="Vogel J.P."/>
            <person name="Garvin D.F."/>
            <person name="Mockler T.C."/>
            <person name="Schmutz J."/>
            <person name="Rokhsar D."/>
            <person name="Bevan M.W."/>
        </authorList>
    </citation>
    <scope>NUCLEOTIDE SEQUENCE</scope>
    <source>
        <strain evidence="8">Bd21</strain>
    </source>
</reference>
<accession>A0A2K2CSZ5</accession>
<dbReference type="InterPro" id="IPR027417">
    <property type="entry name" value="P-loop_NTPase"/>
</dbReference>
<name>A0A2K2CSZ5_BRADI</name>
<evidence type="ECO:0000256" key="5">
    <source>
        <dbReference type="ARBA" id="ARBA00022840"/>
    </source>
</evidence>
<organism evidence="8">
    <name type="scientific">Brachypodium distachyon</name>
    <name type="common">Purple false brome</name>
    <name type="synonym">Trachynia distachya</name>
    <dbReference type="NCBI Taxonomy" id="15368"/>
    <lineage>
        <taxon>Eukaryota</taxon>
        <taxon>Viridiplantae</taxon>
        <taxon>Streptophyta</taxon>
        <taxon>Embryophyta</taxon>
        <taxon>Tracheophyta</taxon>
        <taxon>Spermatophyta</taxon>
        <taxon>Magnoliopsida</taxon>
        <taxon>Liliopsida</taxon>
        <taxon>Poales</taxon>
        <taxon>Poaceae</taxon>
        <taxon>BOP clade</taxon>
        <taxon>Pooideae</taxon>
        <taxon>Stipodae</taxon>
        <taxon>Brachypodieae</taxon>
        <taxon>Brachypodium</taxon>
    </lineage>
</organism>
<dbReference type="EMBL" id="CM000883">
    <property type="protein sequence ID" value="PNT65156.1"/>
    <property type="molecule type" value="Genomic_DNA"/>
</dbReference>
<dbReference type="Pfam" id="PF00004">
    <property type="entry name" value="AAA"/>
    <property type="match status" value="1"/>
</dbReference>
<dbReference type="InterPro" id="IPR050221">
    <property type="entry name" value="26S_Proteasome_ATPase"/>
</dbReference>
<dbReference type="GO" id="GO:0005524">
    <property type="term" value="F:ATP binding"/>
    <property type="evidence" value="ECO:0007669"/>
    <property type="project" value="UniProtKB-KW"/>
</dbReference>